<dbReference type="PANTHER" id="PTHR35869:SF1">
    <property type="entry name" value="OUTER-MEMBRANE LIPOPROTEIN CARRIER PROTEIN"/>
    <property type="match status" value="1"/>
</dbReference>
<dbReference type="Gene3D" id="2.50.20.10">
    <property type="entry name" value="Lipoprotein localisation LolA/LolB/LppX"/>
    <property type="match status" value="1"/>
</dbReference>
<dbReference type="InterPro" id="IPR029046">
    <property type="entry name" value="LolA/LolB/LppX"/>
</dbReference>
<comment type="subunit">
    <text evidence="3 10">Monomer.</text>
</comment>
<organism evidence="11 12">
    <name type="scientific">Marinomonas arenicola</name>
    <dbReference type="NCBI Taxonomy" id="569601"/>
    <lineage>
        <taxon>Bacteria</taxon>
        <taxon>Pseudomonadati</taxon>
        <taxon>Pseudomonadota</taxon>
        <taxon>Gammaproteobacteria</taxon>
        <taxon>Oceanospirillales</taxon>
        <taxon>Oceanospirillaceae</taxon>
        <taxon>Marinomonas</taxon>
    </lineage>
</organism>
<evidence type="ECO:0000256" key="1">
    <source>
        <dbReference type="ARBA" id="ARBA00004418"/>
    </source>
</evidence>
<evidence type="ECO:0000256" key="4">
    <source>
        <dbReference type="ARBA" id="ARBA00014035"/>
    </source>
</evidence>
<keyword evidence="9 10" id="KW-0143">Chaperone</keyword>
<comment type="function">
    <text evidence="10">Participates in the translocation of lipoproteins from the inner membrane to the outer membrane. Only forms a complex with a lipoprotein if the residue after the N-terminal Cys is not an aspartate (The Asp acts as a targeting signal to indicate that the lipoprotein should stay in the inner membrane).</text>
</comment>
<evidence type="ECO:0000256" key="6">
    <source>
        <dbReference type="ARBA" id="ARBA00022729"/>
    </source>
</evidence>
<dbReference type="RefSeq" id="WP_341566311.1">
    <property type="nucleotide sequence ID" value="NZ_JBAKAR010000001.1"/>
</dbReference>
<evidence type="ECO:0000256" key="7">
    <source>
        <dbReference type="ARBA" id="ARBA00022764"/>
    </source>
</evidence>
<dbReference type="PANTHER" id="PTHR35869">
    <property type="entry name" value="OUTER-MEMBRANE LIPOPROTEIN CARRIER PROTEIN"/>
    <property type="match status" value="1"/>
</dbReference>
<keyword evidence="11" id="KW-0449">Lipoprotein</keyword>
<dbReference type="SUPFAM" id="SSF89392">
    <property type="entry name" value="Prokaryotic lipoproteins and lipoprotein localization factors"/>
    <property type="match status" value="1"/>
</dbReference>
<dbReference type="CDD" id="cd16325">
    <property type="entry name" value="LolA"/>
    <property type="match status" value="1"/>
</dbReference>
<evidence type="ECO:0000256" key="10">
    <source>
        <dbReference type="HAMAP-Rule" id="MF_00240"/>
    </source>
</evidence>
<dbReference type="NCBIfam" id="TIGR00547">
    <property type="entry name" value="lolA"/>
    <property type="match status" value="1"/>
</dbReference>
<sequence precursor="true">MYKMMLVLLVLFAGAANAESSASAQLTQLLNQNRNVEGEFRQSTYDEKGNQVQVSNGIFLLSKPNKFVWDSVSPYAQRIVSDGKTILVWDLDLQQATKKPFAGTASNSPAALLGQPAESVLPHYVVTKLGDHKYRLEPKNKEEMFKTLTLAFKNSKVSAMSIIDGLGQTTLIEFKKVEQHKGVANANFSMAVPDDVDVIVEGQ</sequence>
<comment type="caution">
    <text evidence="11">The sequence shown here is derived from an EMBL/GenBank/DDBJ whole genome shotgun (WGS) entry which is preliminary data.</text>
</comment>
<keyword evidence="5 10" id="KW-0813">Transport</keyword>
<protein>
    <recommendedName>
        <fullName evidence="4 10">Outer-membrane lipoprotein carrier protein</fullName>
    </recommendedName>
</protein>
<evidence type="ECO:0000256" key="5">
    <source>
        <dbReference type="ARBA" id="ARBA00022448"/>
    </source>
</evidence>
<reference evidence="11 12" key="1">
    <citation type="submission" date="2024-02" db="EMBL/GenBank/DDBJ databases">
        <title>Bacteria isolated from the canopy kelp, Nereocystis luetkeana.</title>
        <authorList>
            <person name="Pfister C.A."/>
            <person name="Younker I.T."/>
            <person name="Light S.H."/>
        </authorList>
    </citation>
    <scope>NUCLEOTIDE SEQUENCE [LARGE SCALE GENOMIC DNA]</scope>
    <source>
        <strain evidence="11 12">TI.4.07</strain>
    </source>
</reference>
<dbReference type="HAMAP" id="MF_00240">
    <property type="entry name" value="LolA"/>
    <property type="match status" value="1"/>
</dbReference>
<feature type="signal peptide" evidence="10">
    <location>
        <begin position="1"/>
        <end position="18"/>
    </location>
</feature>
<comment type="similarity">
    <text evidence="2 10">Belongs to the LolA family.</text>
</comment>
<evidence type="ECO:0000313" key="12">
    <source>
        <dbReference type="Proteomes" id="UP001379949"/>
    </source>
</evidence>
<dbReference type="EMBL" id="JBAKAR010000001">
    <property type="protein sequence ID" value="MEL0611628.1"/>
    <property type="molecule type" value="Genomic_DNA"/>
</dbReference>
<keyword evidence="6 10" id="KW-0732">Signal</keyword>
<accession>A0ABU9FZI6</accession>
<dbReference type="Pfam" id="PF03548">
    <property type="entry name" value="LolA"/>
    <property type="match status" value="1"/>
</dbReference>
<dbReference type="Proteomes" id="UP001379949">
    <property type="component" value="Unassembled WGS sequence"/>
</dbReference>
<gene>
    <name evidence="10 11" type="primary">lolA</name>
    <name evidence="11" type="ORF">V6242_00620</name>
</gene>
<keyword evidence="12" id="KW-1185">Reference proteome</keyword>
<evidence type="ECO:0000256" key="9">
    <source>
        <dbReference type="ARBA" id="ARBA00023186"/>
    </source>
</evidence>
<dbReference type="InterPro" id="IPR004564">
    <property type="entry name" value="OM_lipoprot_carrier_LolA-like"/>
</dbReference>
<name>A0ABU9FZI6_9GAMM</name>
<evidence type="ECO:0000313" key="11">
    <source>
        <dbReference type="EMBL" id="MEL0611628.1"/>
    </source>
</evidence>
<feature type="chain" id="PRO_5044914027" description="Outer-membrane lipoprotein carrier protein" evidence="10">
    <location>
        <begin position="19"/>
        <end position="203"/>
    </location>
</feature>
<dbReference type="InterPro" id="IPR018323">
    <property type="entry name" value="OM_lipoprot_carrier_LolA_Pbac"/>
</dbReference>
<evidence type="ECO:0000256" key="8">
    <source>
        <dbReference type="ARBA" id="ARBA00022927"/>
    </source>
</evidence>
<comment type="subcellular location">
    <subcellularLocation>
        <location evidence="1 10">Periplasm</location>
    </subcellularLocation>
</comment>
<keyword evidence="7 10" id="KW-0574">Periplasm</keyword>
<proteinExistence type="inferred from homology"/>
<evidence type="ECO:0000256" key="2">
    <source>
        <dbReference type="ARBA" id="ARBA00007615"/>
    </source>
</evidence>
<evidence type="ECO:0000256" key="3">
    <source>
        <dbReference type="ARBA" id="ARBA00011245"/>
    </source>
</evidence>
<keyword evidence="8 10" id="KW-0653">Protein transport</keyword>